<dbReference type="RefSeq" id="WP_189243091.1">
    <property type="nucleotide sequence ID" value="NZ_BMQP01000027.1"/>
</dbReference>
<keyword evidence="2" id="KW-1185">Reference proteome</keyword>
<comment type="caution">
    <text evidence="1">The sequence shown here is derived from an EMBL/GenBank/DDBJ whole genome shotgun (WGS) entry which is preliminary data.</text>
</comment>
<proteinExistence type="predicted"/>
<protein>
    <submittedName>
        <fullName evidence="1">Uncharacterized protein</fullName>
    </submittedName>
</protein>
<dbReference type="EMBL" id="BOOI01000013">
    <property type="protein sequence ID" value="GIH83354.1"/>
    <property type="molecule type" value="Genomic_DNA"/>
</dbReference>
<sequence>MSSFDELAGYAAEIAPVIDVVHVGVHAASGRRCQELVARSGLDAGLLIDLRYVLPARPLTREGLAAVYRYDPVDEAWIAAQIARGILIEDPVRDGAAPSTPGAPGASGMSGALGAYGAREVLRATDRALAFIAELYGIHAAVTAELWAAHAGRLPVLTRLAGRLLTAAAHSGGPAFAQVAPPHEPPGTPDGVLLFNRLAALRLHRADAHAAAWSGAGLTAGQIVAMPPGPARDAIEAETNRRAAAPYETLSARERETLLDGLRTLL</sequence>
<gene>
    <name evidence="1" type="ORF">Pro02_17620</name>
</gene>
<dbReference type="Proteomes" id="UP000655044">
    <property type="component" value="Unassembled WGS sequence"/>
</dbReference>
<evidence type="ECO:0000313" key="1">
    <source>
        <dbReference type="EMBL" id="GIH83354.1"/>
    </source>
</evidence>
<organism evidence="1 2">
    <name type="scientific">Planobispora rosea</name>
    <dbReference type="NCBI Taxonomy" id="35762"/>
    <lineage>
        <taxon>Bacteria</taxon>
        <taxon>Bacillati</taxon>
        <taxon>Actinomycetota</taxon>
        <taxon>Actinomycetes</taxon>
        <taxon>Streptosporangiales</taxon>
        <taxon>Streptosporangiaceae</taxon>
        <taxon>Planobispora</taxon>
    </lineage>
</organism>
<evidence type="ECO:0000313" key="2">
    <source>
        <dbReference type="Proteomes" id="UP000655044"/>
    </source>
</evidence>
<name>A0A8J3RY53_PLARO</name>
<dbReference type="AlphaFoldDB" id="A0A8J3RY53"/>
<reference evidence="1" key="1">
    <citation type="submission" date="2021-01" db="EMBL/GenBank/DDBJ databases">
        <title>Whole genome shotgun sequence of Planobispora rosea NBRC 15558.</title>
        <authorList>
            <person name="Komaki H."/>
            <person name="Tamura T."/>
        </authorList>
    </citation>
    <scope>NUCLEOTIDE SEQUENCE</scope>
    <source>
        <strain evidence="1">NBRC 15558</strain>
    </source>
</reference>
<accession>A0A8J3RY53</accession>